<evidence type="ECO:0000313" key="1">
    <source>
        <dbReference type="EMBL" id="GFT46792.1"/>
    </source>
</evidence>
<gene>
    <name evidence="1" type="ORF">NPIL_318521</name>
</gene>
<protein>
    <submittedName>
        <fullName evidence="1">Uncharacterized protein</fullName>
    </submittedName>
</protein>
<name>A0A8X6TU72_NEPPI</name>
<sequence length="49" mass="5729">ITIEPFRMTLAAHMMTDPVLTFDRWKEKTHHDHIIVQVSSKRALLAEGR</sequence>
<organism evidence="1 2">
    <name type="scientific">Nephila pilipes</name>
    <name type="common">Giant wood spider</name>
    <name type="synonym">Nephila maculata</name>
    <dbReference type="NCBI Taxonomy" id="299642"/>
    <lineage>
        <taxon>Eukaryota</taxon>
        <taxon>Metazoa</taxon>
        <taxon>Ecdysozoa</taxon>
        <taxon>Arthropoda</taxon>
        <taxon>Chelicerata</taxon>
        <taxon>Arachnida</taxon>
        <taxon>Araneae</taxon>
        <taxon>Araneomorphae</taxon>
        <taxon>Entelegynae</taxon>
        <taxon>Araneoidea</taxon>
        <taxon>Nephilidae</taxon>
        <taxon>Nephila</taxon>
    </lineage>
</organism>
<dbReference type="Proteomes" id="UP000887013">
    <property type="component" value="Unassembled WGS sequence"/>
</dbReference>
<accession>A0A8X6TU72</accession>
<dbReference type="EMBL" id="BMAW01064727">
    <property type="protein sequence ID" value="GFT46792.1"/>
    <property type="molecule type" value="Genomic_DNA"/>
</dbReference>
<keyword evidence="2" id="KW-1185">Reference proteome</keyword>
<evidence type="ECO:0000313" key="2">
    <source>
        <dbReference type="Proteomes" id="UP000887013"/>
    </source>
</evidence>
<feature type="non-terminal residue" evidence="1">
    <location>
        <position position="1"/>
    </location>
</feature>
<dbReference type="AlphaFoldDB" id="A0A8X6TU72"/>
<comment type="caution">
    <text evidence="1">The sequence shown here is derived from an EMBL/GenBank/DDBJ whole genome shotgun (WGS) entry which is preliminary data.</text>
</comment>
<reference evidence="1" key="1">
    <citation type="submission" date="2020-08" db="EMBL/GenBank/DDBJ databases">
        <title>Multicomponent nature underlies the extraordinary mechanical properties of spider dragline silk.</title>
        <authorList>
            <person name="Kono N."/>
            <person name="Nakamura H."/>
            <person name="Mori M."/>
            <person name="Yoshida Y."/>
            <person name="Ohtoshi R."/>
            <person name="Malay A.D."/>
            <person name="Moran D.A.P."/>
            <person name="Tomita M."/>
            <person name="Numata K."/>
            <person name="Arakawa K."/>
        </authorList>
    </citation>
    <scope>NUCLEOTIDE SEQUENCE</scope>
</reference>
<proteinExistence type="predicted"/>